<dbReference type="VEuPathDB" id="CryptoDB:Vbra_3015"/>
<dbReference type="InParanoid" id="A0A0G4EP42"/>
<dbReference type="OrthoDB" id="167295at2759"/>
<name>A0A0G4EP42_VITBC</name>
<sequence>MERAPPRIVGGKIQEGPAESNNPIIRFFWWLVAMVLLFFKTLFHPQVNSNGRRRPGDGGPPGPNMRGLRPRMNVRGGGG</sequence>
<feature type="region of interest" description="Disordered" evidence="1">
    <location>
        <begin position="46"/>
        <end position="79"/>
    </location>
</feature>
<organism evidence="3 4">
    <name type="scientific">Vitrella brassicaformis (strain CCMP3155)</name>
    <dbReference type="NCBI Taxonomy" id="1169540"/>
    <lineage>
        <taxon>Eukaryota</taxon>
        <taxon>Sar</taxon>
        <taxon>Alveolata</taxon>
        <taxon>Colpodellida</taxon>
        <taxon>Vitrellaceae</taxon>
        <taxon>Vitrella</taxon>
    </lineage>
</organism>
<dbReference type="EMBL" id="CDMY01000279">
    <property type="protein sequence ID" value="CEL99394.1"/>
    <property type="molecule type" value="Genomic_DNA"/>
</dbReference>
<protein>
    <recommendedName>
        <fullName evidence="5">Selenoprotein K</fullName>
    </recommendedName>
</protein>
<evidence type="ECO:0008006" key="5">
    <source>
        <dbReference type="Google" id="ProtNLM"/>
    </source>
</evidence>
<keyword evidence="4" id="KW-1185">Reference proteome</keyword>
<gene>
    <name evidence="3" type="ORF">Vbra_3015</name>
</gene>
<evidence type="ECO:0000256" key="1">
    <source>
        <dbReference type="SAM" id="MobiDB-lite"/>
    </source>
</evidence>
<evidence type="ECO:0000313" key="3">
    <source>
        <dbReference type="EMBL" id="CEL99394.1"/>
    </source>
</evidence>
<proteinExistence type="predicted"/>
<dbReference type="InterPro" id="IPR024491">
    <property type="entry name" value="Se_SelK/SelG"/>
</dbReference>
<keyword evidence="2" id="KW-1133">Transmembrane helix</keyword>
<evidence type="ECO:0000256" key="2">
    <source>
        <dbReference type="SAM" id="Phobius"/>
    </source>
</evidence>
<feature type="transmembrane region" description="Helical" evidence="2">
    <location>
        <begin position="24"/>
        <end position="43"/>
    </location>
</feature>
<dbReference type="Pfam" id="PF10961">
    <property type="entry name" value="SelK_SelG"/>
    <property type="match status" value="1"/>
</dbReference>
<keyword evidence="2" id="KW-0472">Membrane</keyword>
<evidence type="ECO:0000313" key="4">
    <source>
        <dbReference type="Proteomes" id="UP000041254"/>
    </source>
</evidence>
<reference evidence="3 4" key="1">
    <citation type="submission" date="2014-11" db="EMBL/GenBank/DDBJ databases">
        <authorList>
            <person name="Zhu J."/>
            <person name="Qi W."/>
            <person name="Song R."/>
        </authorList>
    </citation>
    <scope>NUCLEOTIDE SEQUENCE [LARGE SCALE GENOMIC DNA]</scope>
</reference>
<dbReference type="AlphaFoldDB" id="A0A0G4EP42"/>
<dbReference type="Proteomes" id="UP000041254">
    <property type="component" value="Unassembled WGS sequence"/>
</dbReference>
<keyword evidence="2" id="KW-0812">Transmembrane</keyword>
<accession>A0A0G4EP42</accession>